<evidence type="ECO:0000313" key="1">
    <source>
        <dbReference type="EMBL" id="EFN74746.1"/>
    </source>
</evidence>
<gene>
    <name evidence="1" type="ORF">EAG_04676</name>
</gene>
<accession>E1ZVP5</accession>
<dbReference type="OMA" id="NTMRCEN"/>
<dbReference type="InParanoid" id="E1ZVP5"/>
<dbReference type="Proteomes" id="UP000000311">
    <property type="component" value="Unassembled WGS sequence"/>
</dbReference>
<sequence>MAAPTFVDLQGFIVGKNFVVKEAAVLRNGSVLSHYIFTCPVPWYMLTKSERCQVLWLIKNHHGLSWNDGHVSYWNSKRLITTAVMGATEEDDASPLVYVKGHEKRQWLADILDDDARNDVIIETLDADYEDVASLNKLDVKNTMRCENHVKNCALQNVFKIYNWWLKHHDDDSSNPYL</sequence>
<proteinExistence type="predicted"/>
<reference evidence="1 2" key="1">
    <citation type="journal article" date="2010" name="Science">
        <title>Genomic comparison of the ants Camponotus floridanus and Harpegnathos saltator.</title>
        <authorList>
            <person name="Bonasio R."/>
            <person name="Zhang G."/>
            <person name="Ye C."/>
            <person name="Mutti N.S."/>
            <person name="Fang X."/>
            <person name="Qin N."/>
            <person name="Donahue G."/>
            <person name="Yang P."/>
            <person name="Li Q."/>
            <person name="Li C."/>
            <person name="Zhang P."/>
            <person name="Huang Z."/>
            <person name="Berger S.L."/>
            <person name="Reinberg D."/>
            <person name="Wang J."/>
            <person name="Liebig J."/>
        </authorList>
    </citation>
    <scope>NUCLEOTIDE SEQUENCE [LARGE SCALE GENOMIC DNA]</scope>
    <source>
        <strain evidence="2">C129</strain>
    </source>
</reference>
<dbReference type="OrthoDB" id="7578441at2759"/>
<organism evidence="2">
    <name type="scientific">Camponotus floridanus</name>
    <name type="common">Florida carpenter ant</name>
    <dbReference type="NCBI Taxonomy" id="104421"/>
    <lineage>
        <taxon>Eukaryota</taxon>
        <taxon>Metazoa</taxon>
        <taxon>Ecdysozoa</taxon>
        <taxon>Arthropoda</taxon>
        <taxon>Hexapoda</taxon>
        <taxon>Insecta</taxon>
        <taxon>Pterygota</taxon>
        <taxon>Neoptera</taxon>
        <taxon>Endopterygota</taxon>
        <taxon>Hymenoptera</taxon>
        <taxon>Apocrita</taxon>
        <taxon>Aculeata</taxon>
        <taxon>Formicoidea</taxon>
        <taxon>Formicidae</taxon>
        <taxon>Formicinae</taxon>
        <taxon>Camponotus</taxon>
    </lineage>
</organism>
<dbReference type="AlphaFoldDB" id="E1ZVP5"/>
<dbReference type="STRING" id="104421.E1ZVP5"/>
<evidence type="ECO:0000313" key="2">
    <source>
        <dbReference type="Proteomes" id="UP000000311"/>
    </source>
</evidence>
<name>E1ZVP5_CAMFO</name>
<protein>
    <submittedName>
        <fullName evidence="1">Uncharacterized protein</fullName>
    </submittedName>
</protein>
<dbReference type="EMBL" id="GL434594">
    <property type="protein sequence ID" value="EFN74746.1"/>
    <property type="molecule type" value="Genomic_DNA"/>
</dbReference>
<keyword evidence="2" id="KW-1185">Reference proteome</keyword>